<dbReference type="RefSeq" id="WP_229524808.1">
    <property type="nucleotide sequence ID" value="NZ_JAFFQR010000073.1"/>
</dbReference>
<evidence type="ECO:0000259" key="1">
    <source>
        <dbReference type="Pfam" id="PF12728"/>
    </source>
</evidence>
<feature type="domain" description="Helix-turn-helix" evidence="1">
    <location>
        <begin position="4"/>
        <end position="56"/>
    </location>
</feature>
<feature type="domain" description="Helix-turn-helix" evidence="1">
    <location>
        <begin position="67"/>
        <end position="115"/>
    </location>
</feature>
<comment type="caution">
    <text evidence="2">The sequence shown here is derived from an EMBL/GenBank/DDBJ whole genome shotgun (WGS) entry which is preliminary data.</text>
</comment>
<keyword evidence="3" id="KW-1185">Reference proteome</keyword>
<name>A0ABW4DHR5_9BACL</name>
<dbReference type="Pfam" id="PF12728">
    <property type="entry name" value="HTH_17"/>
    <property type="match status" value="2"/>
</dbReference>
<evidence type="ECO:0000313" key="2">
    <source>
        <dbReference type="EMBL" id="MFD1464225.1"/>
    </source>
</evidence>
<reference evidence="3" key="1">
    <citation type="journal article" date="2019" name="Int. J. Syst. Evol. Microbiol.">
        <title>The Global Catalogue of Microorganisms (GCM) 10K type strain sequencing project: providing services to taxonomists for standard genome sequencing and annotation.</title>
        <authorList>
            <consortium name="The Broad Institute Genomics Platform"/>
            <consortium name="The Broad Institute Genome Sequencing Center for Infectious Disease"/>
            <person name="Wu L."/>
            <person name="Ma J."/>
        </authorList>
    </citation>
    <scope>NUCLEOTIDE SEQUENCE [LARGE SCALE GENOMIC DNA]</scope>
    <source>
        <strain evidence="3">CCM 9147</strain>
    </source>
</reference>
<proteinExistence type="predicted"/>
<organism evidence="2 3">
    <name type="scientific">Paenibacillus farraposensis</name>
    <dbReference type="NCBI Taxonomy" id="2807095"/>
    <lineage>
        <taxon>Bacteria</taxon>
        <taxon>Bacillati</taxon>
        <taxon>Bacillota</taxon>
        <taxon>Bacilli</taxon>
        <taxon>Bacillales</taxon>
        <taxon>Paenibacillaceae</taxon>
        <taxon>Paenibacillus</taxon>
    </lineage>
</organism>
<dbReference type="InterPro" id="IPR041657">
    <property type="entry name" value="HTH_17"/>
</dbReference>
<dbReference type="EMBL" id="JBHTNZ010000092">
    <property type="protein sequence ID" value="MFD1464225.1"/>
    <property type="molecule type" value="Genomic_DNA"/>
</dbReference>
<dbReference type="Proteomes" id="UP001597340">
    <property type="component" value="Unassembled WGS sequence"/>
</dbReference>
<sequence length="327" mass="37443">MSKYLDVQEVANMLGVTPATIYKLINHPEVSKRIEPVNRLTYRGDGGYRFSADSVELVKDQVIKKDLTIADTAKLLNRSKSFVHGLIQEGKLKSYEDIYRGKKTFFIKKEDLEQYNKDVKEKPKGLWETIYDKKTGVFLFQPYFNNGELARVMSINKNGSARAKIMLKTSSIELTLEEALELGWKPTYLIEEKKQVTAYGYARFVFPIPRSLDSVIYQVIDELFKAAGPYNIRVKTDEMLEVEIKKTTLAGITETTEPDLVNRLKTFVHSGEIVLVHNGTVIDPGYSSILMYLPHQTKKELLSEAESKGMKLHDYLTEFFNNKFGLK</sequence>
<accession>A0ABW4DHR5</accession>
<protein>
    <submittedName>
        <fullName evidence="2">Helix-turn-helix domain-containing protein</fullName>
    </submittedName>
</protein>
<gene>
    <name evidence="2" type="ORF">ACFQ5D_23520</name>
</gene>
<evidence type="ECO:0000313" key="3">
    <source>
        <dbReference type="Proteomes" id="UP001597340"/>
    </source>
</evidence>